<dbReference type="OrthoDB" id="2613826at2"/>
<name>A0A1D2YT47_9BACI</name>
<dbReference type="InterPro" id="IPR027417">
    <property type="entry name" value="P-loop_NTPase"/>
</dbReference>
<evidence type="ECO:0000313" key="1">
    <source>
        <dbReference type="EMBL" id="OEF98872.1"/>
    </source>
</evidence>
<evidence type="ECO:0000313" key="2">
    <source>
        <dbReference type="Proteomes" id="UP000243739"/>
    </source>
</evidence>
<keyword evidence="2" id="KW-1185">Reference proteome</keyword>
<gene>
    <name evidence="1" type="ORF">BHF71_02795</name>
</gene>
<evidence type="ECO:0008006" key="3">
    <source>
        <dbReference type="Google" id="ProtNLM"/>
    </source>
</evidence>
<dbReference type="AlphaFoldDB" id="A0A1D2YT47"/>
<dbReference type="Proteomes" id="UP000243739">
    <property type="component" value="Unassembled WGS sequence"/>
</dbReference>
<reference evidence="1 2" key="1">
    <citation type="submission" date="2016-09" db="EMBL/GenBank/DDBJ databases">
        <title>Draft genome sequence for the type strain of Vulcanibacillus modesticaldus BR, a strictly anaerobic, moderately thermophilic, and nitrate-reducing bacterium from deep sea-hydrothermal vents of the Mid-Atlantic Ridge.</title>
        <authorList>
            <person name="Abin C.A."/>
            <person name="Hollibaugh J.T."/>
        </authorList>
    </citation>
    <scope>NUCLEOTIDE SEQUENCE [LARGE SCALE GENOMIC DNA]</scope>
    <source>
        <strain evidence="1 2">BR</strain>
    </source>
</reference>
<dbReference type="STRING" id="337097.BHF71_02795"/>
<organism evidence="1 2">
    <name type="scientific">Vulcanibacillus modesticaldus</name>
    <dbReference type="NCBI Taxonomy" id="337097"/>
    <lineage>
        <taxon>Bacteria</taxon>
        <taxon>Bacillati</taxon>
        <taxon>Bacillota</taxon>
        <taxon>Bacilli</taxon>
        <taxon>Bacillales</taxon>
        <taxon>Bacillaceae</taxon>
        <taxon>Vulcanibacillus</taxon>
    </lineage>
</organism>
<dbReference type="RefSeq" id="WP_069657208.1">
    <property type="nucleotide sequence ID" value="NZ_MIJF01000046.1"/>
</dbReference>
<dbReference type="Gene3D" id="3.40.50.300">
    <property type="entry name" value="P-loop containing nucleotide triphosphate hydrolases"/>
    <property type="match status" value="1"/>
</dbReference>
<dbReference type="Pfam" id="PF13469">
    <property type="entry name" value="Sulfotransfer_3"/>
    <property type="match status" value="1"/>
</dbReference>
<protein>
    <recommendedName>
        <fullName evidence="3">Sulfotransferase domain-containing protein</fullName>
    </recommendedName>
</protein>
<proteinExistence type="predicted"/>
<comment type="caution">
    <text evidence="1">The sequence shown here is derived from an EMBL/GenBank/DDBJ whole genome shotgun (WGS) entry which is preliminary data.</text>
</comment>
<dbReference type="SUPFAM" id="SSF52540">
    <property type="entry name" value="P-loop containing nucleoside triphosphate hydrolases"/>
    <property type="match status" value="1"/>
</dbReference>
<dbReference type="EMBL" id="MIJF01000046">
    <property type="protein sequence ID" value="OEF98872.1"/>
    <property type="molecule type" value="Genomic_DNA"/>
</dbReference>
<accession>A0A1D2YT47</accession>
<sequence>MIKLIISSATHRMGSTLLQRICNTRKETLIWGEHGGALTDFANIYINLLHFSIHSKKERDAYFDNGEDVNQWIASMTPDIPYVEKAIIQSVKSFFNNLYNQYKDSHDFVGFKEVRYGERELTLFRKCYPEAKIFLLVRNPVDTYASVNRKWYPTIEDFTEKWKKNVSYYIDLDKKDPNAFLLRYEDIVNKSKVTLELISKITKVSVKDIEEVLKHKLRSTKKPITEDEKRFIIKKCQQVMKKLGYQVQY</sequence>